<reference evidence="1" key="1">
    <citation type="journal article" date="2021" name="Proc. Natl. Acad. Sci. U.S.A.">
        <title>A Catalog of Tens of Thousands of Viruses from Human Metagenomes Reveals Hidden Associations with Chronic Diseases.</title>
        <authorList>
            <person name="Tisza M.J."/>
            <person name="Buck C.B."/>
        </authorList>
    </citation>
    <scope>NUCLEOTIDE SEQUENCE</scope>
    <source>
        <strain evidence="1">CtkfY9</strain>
    </source>
</reference>
<name>A0A8S5LCW7_9CAUD</name>
<sequence length="101" mass="11096">MTITALHNQSLLDLALQHTGAIESVFELAEANSLNITDDVQAGAPLYLGEGLGVRNEILSYYTAKNLQPATAFSKEDEQVFERLEGISIWAINLDFIVSKE</sequence>
<organism evidence="1">
    <name type="scientific">Siphoviridae sp. ctkfY9</name>
    <dbReference type="NCBI Taxonomy" id="2823597"/>
    <lineage>
        <taxon>Viruses</taxon>
        <taxon>Duplodnaviria</taxon>
        <taxon>Heunggongvirae</taxon>
        <taxon>Uroviricota</taxon>
        <taxon>Caudoviricetes</taxon>
    </lineage>
</organism>
<protein>
    <submittedName>
        <fullName evidence="1">Uncharacterized protein</fullName>
    </submittedName>
</protein>
<accession>A0A8S5LCW7</accession>
<evidence type="ECO:0000313" key="1">
    <source>
        <dbReference type="EMBL" id="DAD67852.1"/>
    </source>
</evidence>
<proteinExistence type="predicted"/>
<dbReference type="EMBL" id="BK014688">
    <property type="protein sequence ID" value="DAD67852.1"/>
    <property type="molecule type" value="Genomic_DNA"/>
</dbReference>